<sequence>MNSYLKFLIGIIIGLTVISCLGLPEDDTDYTPEREAAIISEYIDSLFARGYDVDTSAAGVYYVILEEGEGDYVQPGDSIGIKYVGFFPENSGVFDTSEYWYDDGIWKFTYSSANLISGFYNAISLLNKGTTGLFMMPSDLAYGSTGTTTIPPYSPIVFELELADIYQQSTE</sequence>
<keyword evidence="9" id="KW-1185">Reference proteome</keyword>
<organism evidence="8 9">
    <name type="scientific">Mariniphaga anaerophila</name>
    <dbReference type="NCBI Taxonomy" id="1484053"/>
    <lineage>
        <taxon>Bacteria</taxon>
        <taxon>Pseudomonadati</taxon>
        <taxon>Bacteroidota</taxon>
        <taxon>Bacteroidia</taxon>
        <taxon>Marinilabiliales</taxon>
        <taxon>Prolixibacteraceae</taxon>
        <taxon>Mariniphaga</taxon>
    </lineage>
</organism>
<dbReference type="Gene3D" id="3.10.50.40">
    <property type="match status" value="1"/>
</dbReference>
<feature type="domain" description="PPIase FKBP-type" evidence="7">
    <location>
        <begin position="76"/>
        <end position="166"/>
    </location>
</feature>
<name>A0A1M4TMM4_9BACT</name>
<evidence type="ECO:0000256" key="5">
    <source>
        <dbReference type="PROSITE-ProRule" id="PRU00277"/>
    </source>
</evidence>
<evidence type="ECO:0000259" key="7">
    <source>
        <dbReference type="PROSITE" id="PS50059"/>
    </source>
</evidence>
<evidence type="ECO:0000256" key="1">
    <source>
        <dbReference type="ARBA" id="ARBA00000971"/>
    </source>
</evidence>
<dbReference type="EMBL" id="FQUM01000001">
    <property type="protein sequence ID" value="SHE45688.1"/>
    <property type="molecule type" value="Genomic_DNA"/>
</dbReference>
<keyword evidence="4 5" id="KW-0413">Isomerase</keyword>
<evidence type="ECO:0000256" key="6">
    <source>
        <dbReference type="RuleBase" id="RU003915"/>
    </source>
</evidence>
<keyword evidence="3 5" id="KW-0697">Rotamase</keyword>
<comment type="similarity">
    <text evidence="2 6">Belongs to the FKBP-type PPIase family.</text>
</comment>
<dbReference type="InterPro" id="IPR001179">
    <property type="entry name" value="PPIase_FKBP_dom"/>
</dbReference>
<accession>A0A1M4TMM4</accession>
<evidence type="ECO:0000256" key="4">
    <source>
        <dbReference type="ARBA" id="ARBA00023235"/>
    </source>
</evidence>
<dbReference type="Proteomes" id="UP000184164">
    <property type="component" value="Unassembled WGS sequence"/>
</dbReference>
<evidence type="ECO:0000313" key="9">
    <source>
        <dbReference type="Proteomes" id="UP000184164"/>
    </source>
</evidence>
<dbReference type="AlphaFoldDB" id="A0A1M4TMM4"/>
<dbReference type="SUPFAM" id="SSF54534">
    <property type="entry name" value="FKBP-like"/>
    <property type="match status" value="1"/>
</dbReference>
<dbReference type="PANTHER" id="PTHR43811">
    <property type="entry name" value="FKBP-TYPE PEPTIDYL-PROLYL CIS-TRANS ISOMERASE FKPA"/>
    <property type="match status" value="1"/>
</dbReference>
<dbReference type="GO" id="GO:0003755">
    <property type="term" value="F:peptidyl-prolyl cis-trans isomerase activity"/>
    <property type="evidence" value="ECO:0007669"/>
    <property type="project" value="UniProtKB-UniRule"/>
</dbReference>
<dbReference type="EC" id="5.2.1.8" evidence="6"/>
<reference evidence="8 9" key="1">
    <citation type="submission" date="2016-11" db="EMBL/GenBank/DDBJ databases">
        <authorList>
            <person name="Jaros S."/>
            <person name="Januszkiewicz K."/>
            <person name="Wedrychowicz H."/>
        </authorList>
    </citation>
    <scope>NUCLEOTIDE SEQUENCE [LARGE SCALE GENOMIC DNA]</scope>
    <source>
        <strain evidence="8 9">DSM 26910</strain>
    </source>
</reference>
<dbReference type="PROSITE" id="PS51257">
    <property type="entry name" value="PROKAR_LIPOPROTEIN"/>
    <property type="match status" value="1"/>
</dbReference>
<evidence type="ECO:0000256" key="3">
    <source>
        <dbReference type="ARBA" id="ARBA00023110"/>
    </source>
</evidence>
<dbReference type="PROSITE" id="PS50059">
    <property type="entry name" value="FKBP_PPIASE"/>
    <property type="match status" value="1"/>
</dbReference>
<dbReference type="PANTHER" id="PTHR43811:SF19">
    <property type="entry name" value="39 KDA FK506-BINDING NUCLEAR PROTEIN"/>
    <property type="match status" value="1"/>
</dbReference>
<dbReference type="Pfam" id="PF00254">
    <property type="entry name" value="FKBP_C"/>
    <property type="match status" value="1"/>
</dbReference>
<evidence type="ECO:0000256" key="2">
    <source>
        <dbReference type="ARBA" id="ARBA00006577"/>
    </source>
</evidence>
<comment type="catalytic activity">
    <reaction evidence="1 5 6">
        <text>[protein]-peptidylproline (omega=180) = [protein]-peptidylproline (omega=0)</text>
        <dbReference type="Rhea" id="RHEA:16237"/>
        <dbReference type="Rhea" id="RHEA-COMP:10747"/>
        <dbReference type="Rhea" id="RHEA-COMP:10748"/>
        <dbReference type="ChEBI" id="CHEBI:83833"/>
        <dbReference type="ChEBI" id="CHEBI:83834"/>
        <dbReference type="EC" id="5.2.1.8"/>
    </reaction>
</comment>
<gene>
    <name evidence="8" type="ORF">SAMN05444274_101403</name>
</gene>
<evidence type="ECO:0000313" key="8">
    <source>
        <dbReference type="EMBL" id="SHE45688.1"/>
    </source>
</evidence>
<proteinExistence type="inferred from homology"/>
<dbReference type="InterPro" id="IPR046357">
    <property type="entry name" value="PPIase_dom_sf"/>
</dbReference>
<protein>
    <recommendedName>
        <fullName evidence="6">Peptidyl-prolyl cis-trans isomerase</fullName>
        <ecNumber evidence="6">5.2.1.8</ecNumber>
    </recommendedName>
</protein>
<dbReference type="STRING" id="1484053.SAMN05444274_101403"/>